<gene>
    <name evidence="9" type="primary">FAR2</name>
</gene>
<comment type="catalytic activity">
    <reaction evidence="4">
        <text>a long-chain fatty acyl-CoA + 2 NADPH + 2 H(+) = a long-chain primary fatty alcohol + 2 NADP(+) + CoA</text>
        <dbReference type="Rhea" id="RHEA:52716"/>
        <dbReference type="ChEBI" id="CHEBI:15378"/>
        <dbReference type="ChEBI" id="CHEBI:57287"/>
        <dbReference type="ChEBI" id="CHEBI:57783"/>
        <dbReference type="ChEBI" id="CHEBI:58349"/>
        <dbReference type="ChEBI" id="CHEBI:77396"/>
        <dbReference type="ChEBI" id="CHEBI:83139"/>
        <dbReference type="EC" id="1.2.1.84"/>
    </reaction>
    <physiologicalReaction direction="left-to-right" evidence="4">
        <dbReference type="Rhea" id="RHEA:52717"/>
    </physiologicalReaction>
</comment>
<dbReference type="InterPro" id="IPR026055">
    <property type="entry name" value="FAR"/>
</dbReference>
<dbReference type="EC" id="1.2.1.84" evidence="7"/>
<comment type="catalytic activity">
    <reaction evidence="6">
        <text>eicosanoyl-CoA + 2 NADPH + 2 H(+) = eicosan-1-ol + 2 NADP(+) + CoA</text>
        <dbReference type="Rhea" id="RHEA:81727"/>
        <dbReference type="ChEBI" id="CHEBI:15378"/>
        <dbReference type="ChEBI" id="CHEBI:57287"/>
        <dbReference type="ChEBI" id="CHEBI:57380"/>
        <dbReference type="ChEBI" id="CHEBI:57783"/>
        <dbReference type="ChEBI" id="CHEBI:58349"/>
        <dbReference type="ChEBI" id="CHEBI:75627"/>
    </reaction>
    <physiologicalReaction direction="left-to-right" evidence="6">
        <dbReference type="Rhea" id="RHEA:81728"/>
    </physiologicalReaction>
</comment>
<comment type="catalytic activity">
    <reaction evidence="5">
        <text>18-methylnonadecanoyl-CoA + 2 NADPH + 2 H(+) = 18-methylnonadecan-1-ol + 2 NADP(+) + CoA</text>
        <dbReference type="Rhea" id="RHEA:81767"/>
        <dbReference type="ChEBI" id="CHEBI:15378"/>
        <dbReference type="ChEBI" id="CHEBI:57287"/>
        <dbReference type="ChEBI" id="CHEBI:57783"/>
        <dbReference type="ChEBI" id="CHEBI:58349"/>
        <dbReference type="ChEBI" id="CHEBI:84914"/>
        <dbReference type="ChEBI" id="CHEBI:231999"/>
    </reaction>
    <physiologicalReaction direction="left-to-right" evidence="5">
        <dbReference type="Rhea" id="RHEA:81768"/>
    </physiologicalReaction>
</comment>
<comment type="subcellular location">
    <subcellularLocation>
        <location evidence="1">Peroxisome membrane</location>
        <topology evidence="1">Single-pass membrane protein</topology>
    </subcellularLocation>
</comment>
<evidence type="ECO:0000256" key="4">
    <source>
        <dbReference type="ARBA" id="ARBA00049089"/>
    </source>
</evidence>
<keyword evidence="10" id="KW-1185">Reference proteome</keyword>
<keyword evidence="7" id="KW-0444">Lipid biosynthesis</keyword>
<dbReference type="InterPro" id="IPR013120">
    <property type="entry name" value="FAR_NAD-bd"/>
</dbReference>
<comment type="similarity">
    <text evidence="7">Belongs to the fatty acyl-CoA reductase family.</text>
</comment>
<dbReference type="GO" id="GO:0005778">
    <property type="term" value="C:peroxisomal membrane"/>
    <property type="evidence" value="ECO:0007669"/>
    <property type="project" value="UniProtKB-SubCell"/>
</dbReference>
<keyword evidence="7" id="KW-0443">Lipid metabolism</keyword>
<dbReference type="AlphaFoldDB" id="A0A4W5PTU2"/>
<accession>A0A4W5PTU2</accession>
<reference evidence="9" key="2">
    <citation type="submission" date="2025-08" db="UniProtKB">
        <authorList>
            <consortium name="Ensembl"/>
        </authorList>
    </citation>
    <scope>IDENTIFICATION</scope>
</reference>
<comment type="catalytic activity">
    <reaction evidence="3">
        <text>hexadecanoyl-CoA + 2 NADPH + 2 H(+) = hexadecan-1-ol + 2 NADP(+) + CoA</text>
        <dbReference type="Rhea" id="RHEA:36315"/>
        <dbReference type="ChEBI" id="CHEBI:15378"/>
        <dbReference type="ChEBI" id="CHEBI:16125"/>
        <dbReference type="ChEBI" id="CHEBI:57287"/>
        <dbReference type="ChEBI" id="CHEBI:57379"/>
        <dbReference type="ChEBI" id="CHEBI:57783"/>
        <dbReference type="ChEBI" id="CHEBI:58349"/>
        <dbReference type="EC" id="1.2.1.84"/>
    </reaction>
    <physiologicalReaction direction="left-to-right" evidence="3">
        <dbReference type="Rhea" id="RHEA:36316"/>
    </physiologicalReaction>
</comment>
<reference evidence="10" key="1">
    <citation type="submission" date="2018-06" db="EMBL/GenBank/DDBJ databases">
        <title>Genome assembly of Danube salmon.</title>
        <authorList>
            <person name="Macqueen D.J."/>
            <person name="Gundappa M.K."/>
        </authorList>
    </citation>
    <scope>NUCLEOTIDE SEQUENCE [LARGE SCALE GENOMIC DNA]</scope>
</reference>
<evidence type="ECO:0000313" key="10">
    <source>
        <dbReference type="Proteomes" id="UP000314982"/>
    </source>
</evidence>
<evidence type="ECO:0000256" key="3">
    <source>
        <dbReference type="ARBA" id="ARBA00048521"/>
    </source>
</evidence>
<evidence type="ECO:0000256" key="7">
    <source>
        <dbReference type="RuleBase" id="RU363097"/>
    </source>
</evidence>
<sequence length="129" mass="14020">MGKTGEEAGADGSMASIADYYAGKNVLITGATGFMGKVLVEKLLRSCPEVQTLYLLVRPKAGQSMQERVSDMMKCKMPYMNDLEEAVDRALSTSLQTCTAIGHLLLSSLGLVVDGWSLNSERKRERVSL</sequence>
<reference evidence="9" key="3">
    <citation type="submission" date="2025-09" db="UniProtKB">
        <authorList>
            <consortium name="Ensembl"/>
        </authorList>
    </citation>
    <scope>IDENTIFICATION</scope>
</reference>
<evidence type="ECO:0000256" key="5">
    <source>
        <dbReference type="ARBA" id="ARBA00049865"/>
    </source>
</evidence>
<dbReference type="Pfam" id="PF07993">
    <property type="entry name" value="NAD_binding_4"/>
    <property type="match status" value="1"/>
</dbReference>
<dbReference type="PANTHER" id="PTHR11011">
    <property type="entry name" value="MALE STERILITY PROTEIN 2-RELATED"/>
    <property type="match status" value="1"/>
</dbReference>
<keyword evidence="7" id="KW-0521">NADP</keyword>
<evidence type="ECO:0000256" key="1">
    <source>
        <dbReference type="ARBA" id="ARBA00004549"/>
    </source>
</evidence>
<evidence type="ECO:0000256" key="2">
    <source>
        <dbReference type="ARBA" id="ARBA00047991"/>
    </source>
</evidence>
<feature type="domain" description="Thioester reductase (TE)" evidence="8">
    <location>
        <begin position="28"/>
        <end position="78"/>
    </location>
</feature>
<name>A0A4W5PTU2_9TELE</name>
<dbReference type="PANTHER" id="PTHR11011:SF120">
    <property type="entry name" value="FATTY ACYL-COA REDUCTASE 2"/>
    <property type="match status" value="1"/>
</dbReference>
<protein>
    <recommendedName>
        <fullName evidence="7">Fatty acyl-CoA reductase</fullName>
        <ecNumber evidence="7">1.2.1.84</ecNumber>
    </recommendedName>
</protein>
<organism evidence="9 10">
    <name type="scientific">Hucho hucho</name>
    <name type="common">huchen</name>
    <dbReference type="NCBI Taxonomy" id="62062"/>
    <lineage>
        <taxon>Eukaryota</taxon>
        <taxon>Metazoa</taxon>
        <taxon>Chordata</taxon>
        <taxon>Craniata</taxon>
        <taxon>Vertebrata</taxon>
        <taxon>Euteleostomi</taxon>
        <taxon>Actinopterygii</taxon>
        <taxon>Neopterygii</taxon>
        <taxon>Teleostei</taxon>
        <taxon>Protacanthopterygii</taxon>
        <taxon>Salmoniformes</taxon>
        <taxon>Salmonidae</taxon>
        <taxon>Salmoninae</taxon>
        <taxon>Hucho</taxon>
    </lineage>
</organism>
<dbReference type="Ensembl" id="ENSHHUT00000066078.1">
    <property type="protein sequence ID" value="ENSHHUP00000063914.1"/>
    <property type="gene ID" value="ENSHHUG00000037761.1"/>
</dbReference>
<dbReference type="InterPro" id="IPR036291">
    <property type="entry name" value="NAD(P)-bd_dom_sf"/>
</dbReference>
<keyword evidence="7" id="KW-0560">Oxidoreductase</keyword>
<dbReference type="GO" id="GO:0080019">
    <property type="term" value="F:alcohol-forming very long-chain fatty acyl-CoA reductase activity"/>
    <property type="evidence" value="ECO:0007669"/>
    <property type="project" value="InterPro"/>
</dbReference>
<dbReference type="Gene3D" id="3.40.50.720">
    <property type="entry name" value="NAD(P)-binding Rossmann-like Domain"/>
    <property type="match status" value="1"/>
</dbReference>
<dbReference type="GO" id="GO:0102965">
    <property type="term" value="F:alcohol-forming long-chain fatty acyl-CoA reductase activity"/>
    <property type="evidence" value="ECO:0007669"/>
    <property type="project" value="UniProtKB-EC"/>
</dbReference>
<evidence type="ECO:0000256" key="6">
    <source>
        <dbReference type="ARBA" id="ARBA00049930"/>
    </source>
</evidence>
<evidence type="ECO:0000313" key="9">
    <source>
        <dbReference type="Ensembl" id="ENSHHUP00000063914.1"/>
    </source>
</evidence>
<comment type="function">
    <text evidence="7">Catalyzes the reduction of fatty acyl-CoA to fatty alcohols.</text>
</comment>
<comment type="catalytic activity">
    <reaction evidence="2">
        <text>octadecanoyl-CoA + 2 NADPH + 2 H(+) = octadecan-1-ol + 2 NADP(+) + CoA</text>
        <dbReference type="Rhea" id="RHEA:36319"/>
        <dbReference type="ChEBI" id="CHEBI:15378"/>
        <dbReference type="ChEBI" id="CHEBI:32154"/>
        <dbReference type="ChEBI" id="CHEBI:57287"/>
        <dbReference type="ChEBI" id="CHEBI:57394"/>
        <dbReference type="ChEBI" id="CHEBI:57783"/>
        <dbReference type="ChEBI" id="CHEBI:58349"/>
        <dbReference type="EC" id="1.2.1.84"/>
    </reaction>
    <physiologicalReaction direction="left-to-right" evidence="2">
        <dbReference type="Rhea" id="RHEA:36320"/>
    </physiologicalReaction>
</comment>
<dbReference type="GO" id="GO:0035336">
    <property type="term" value="P:long-chain fatty-acyl-CoA metabolic process"/>
    <property type="evidence" value="ECO:0007669"/>
    <property type="project" value="TreeGrafter"/>
</dbReference>
<dbReference type="GeneTree" id="ENSGT00390000006367"/>
<dbReference type="SUPFAM" id="SSF51735">
    <property type="entry name" value="NAD(P)-binding Rossmann-fold domains"/>
    <property type="match status" value="1"/>
</dbReference>
<dbReference type="Proteomes" id="UP000314982">
    <property type="component" value="Unassembled WGS sequence"/>
</dbReference>
<proteinExistence type="inferred from homology"/>
<evidence type="ECO:0000259" key="8">
    <source>
        <dbReference type="Pfam" id="PF07993"/>
    </source>
</evidence>